<dbReference type="Gene3D" id="1.25.40.10">
    <property type="entry name" value="Tetratricopeptide repeat domain"/>
    <property type="match status" value="1"/>
</dbReference>
<dbReference type="InterPro" id="IPR011990">
    <property type="entry name" value="TPR-like_helical_dom_sf"/>
</dbReference>
<evidence type="ECO:0000256" key="1">
    <source>
        <dbReference type="ARBA" id="ARBA00023254"/>
    </source>
</evidence>
<keyword evidence="4" id="KW-1185">Reference proteome</keyword>
<evidence type="ECO:0000313" key="3">
    <source>
        <dbReference type="EMBL" id="KAF6828509.1"/>
    </source>
</evidence>
<evidence type="ECO:0000313" key="4">
    <source>
        <dbReference type="Proteomes" id="UP000654918"/>
    </source>
</evidence>
<dbReference type="InterPro" id="IPR013940">
    <property type="entry name" value="Spo22/ZIP4/TEX11"/>
</dbReference>
<dbReference type="AlphaFoldDB" id="A0A8H6KBQ0"/>
<keyword evidence="1" id="KW-0469">Meiosis</keyword>
<evidence type="ECO:0000256" key="2">
    <source>
        <dbReference type="ARBA" id="ARBA00031845"/>
    </source>
</evidence>
<comment type="caution">
    <text evidence="3">The sequence shown here is derived from an EMBL/GenBank/DDBJ whole genome shotgun (WGS) entry which is preliminary data.</text>
</comment>
<dbReference type="GO" id="GO:0051321">
    <property type="term" value="P:meiotic cell cycle"/>
    <property type="evidence" value="ECO:0007669"/>
    <property type="project" value="UniProtKB-KW"/>
</dbReference>
<dbReference type="InterPro" id="IPR039057">
    <property type="entry name" value="Spo22/ZIP4"/>
</dbReference>
<protein>
    <recommendedName>
        <fullName evidence="2">Protein ZIP4 homolog</fullName>
    </recommendedName>
</protein>
<dbReference type="PANTHER" id="PTHR40375:SF2">
    <property type="entry name" value="SPORULATION-SPECIFIC PROTEIN 22"/>
    <property type="match status" value="1"/>
</dbReference>
<accession>A0A8H6KBQ0</accession>
<dbReference type="GO" id="GO:0090173">
    <property type="term" value="P:regulation of synaptonemal complex assembly"/>
    <property type="evidence" value="ECO:0007669"/>
    <property type="project" value="InterPro"/>
</dbReference>
<organism evidence="3 4">
    <name type="scientific">Colletotrichum plurivorum</name>
    <dbReference type="NCBI Taxonomy" id="2175906"/>
    <lineage>
        <taxon>Eukaryota</taxon>
        <taxon>Fungi</taxon>
        <taxon>Dikarya</taxon>
        <taxon>Ascomycota</taxon>
        <taxon>Pezizomycotina</taxon>
        <taxon>Sordariomycetes</taxon>
        <taxon>Hypocreomycetidae</taxon>
        <taxon>Glomerellales</taxon>
        <taxon>Glomerellaceae</taxon>
        <taxon>Colletotrichum</taxon>
        <taxon>Colletotrichum orchidearum species complex</taxon>
    </lineage>
</organism>
<reference evidence="3" key="1">
    <citation type="journal article" date="2020" name="Phytopathology">
        <title>Genome Sequence Resources of Colletotrichum truncatum, C. plurivorum, C. musicola, and C. sojae: Four Species Pathogenic to Soybean (Glycine max).</title>
        <authorList>
            <person name="Rogerio F."/>
            <person name="Boufleur T.R."/>
            <person name="Ciampi-Guillardi M."/>
            <person name="Sukno S.A."/>
            <person name="Thon M.R."/>
            <person name="Massola Junior N.S."/>
            <person name="Baroncelli R."/>
        </authorList>
    </citation>
    <scope>NUCLEOTIDE SEQUENCE</scope>
    <source>
        <strain evidence="3">LFN00145</strain>
    </source>
</reference>
<sequence length="938" mass="104841">MPNAARKSPATGQNGKTSSFTVFAQSLSRRLSTAVDPPSVETLLAELKPQLNAIMTIAGPVKGKTQKNELDVRGTELWNRCTTLRREDMPGMPPTRSRLLLRSRTFAFFMIDAARSERSPKLPDVVHLMKLALKAGKWCIDDGSLKLASAVFVKASNYSSALAQLQQIMLGSDDLTECKRLETEYYILRTALCWKEDNLNVADFMYGKAQPILESLDPVSAEKMAEVLFEIGRDLFKKGDLTQAVRWLERAHDVISTQDLDRLSRDAVELRLSISQAHIHALLGMNTPEASQKALDLINYIESEVGEKAVVLLLRLELLQKTPAEAFDVEAYADVLRRMVRCFNLSEAHFRLLLHHARKLHDKSPSFAAGVVNGMLGGTIVTAGRDEWVERLVLFRIWMETSQRDSMAAVEALDKVLTGVQENLTKPFGASAAVGALTLMWKKIEVNYNQACFDIADGWCRLGLQPVFENGGPANRSRLGRKLILCALGQNNIERARQAFHEMSEAAQDEPMTRYLMYKAAIRSSDHELAAECLQHVGSTAGQDPNFLYACLLEAQKANNVACAMQAMKQLAERNEFNESSPIHLPAFLRCNIRLAVSLMEAAKGTDERKAAVEEVLGMFEGASKAVQRDPRDRDGNRLFIVKELDWLCQNAYNLGVKNSDAWDLAQLVRLFTCCLEIARHYPLDLPSEAASDISFRMMFCNFVLAAALVSLARTEDNVERQLQHYLAVRKHVEAYDMALQKQVKGIADQRVAGDLTAKLATLLVFDFEAAVALKKYDALGYIIRTVKTTRDVNALKAMGDIVLRGKLSGHDMFSTLGIIVNEIWELEHMKGDKLAKYVRCMFQAVRPLDAGLGQRLMRQAIGMARDSSKGPQPFPPEELEWLVTTSFNHAVDAYNARQDDECNSWADLAMNLAHYAGDDGALEKTLQENRMKLRFDL</sequence>
<name>A0A8H6KBQ0_9PEZI</name>
<dbReference type="PANTHER" id="PTHR40375">
    <property type="entry name" value="SPORULATION-SPECIFIC PROTEIN 22"/>
    <property type="match status" value="1"/>
</dbReference>
<gene>
    <name evidence="3" type="ORF">CPLU01_08491</name>
</gene>
<dbReference type="Proteomes" id="UP000654918">
    <property type="component" value="Unassembled WGS sequence"/>
</dbReference>
<dbReference type="Pfam" id="PF08631">
    <property type="entry name" value="SPO22"/>
    <property type="match status" value="1"/>
</dbReference>
<dbReference type="EMBL" id="WIGO01000121">
    <property type="protein sequence ID" value="KAF6828509.1"/>
    <property type="molecule type" value="Genomic_DNA"/>
</dbReference>
<proteinExistence type="predicted"/>